<dbReference type="EMBL" id="CP097762">
    <property type="protein sequence ID" value="URJ25186.1"/>
    <property type="molecule type" value="Genomic_DNA"/>
</dbReference>
<dbReference type="PANTHER" id="PTHR34182:SF1">
    <property type="entry name" value="PROTEIN-EXPORT MEMBRANE PROTEIN SECG"/>
    <property type="match status" value="1"/>
</dbReference>
<keyword evidence="6 11" id="KW-0812">Transmembrane</keyword>
<evidence type="ECO:0000256" key="4">
    <source>
        <dbReference type="ARBA" id="ARBA00022448"/>
    </source>
</evidence>
<dbReference type="InterPro" id="IPR004692">
    <property type="entry name" value="SecG"/>
</dbReference>
<gene>
    <name evidence="12" type="primary">secG</name>
    <name evidence="12" type="ORF">M9405_00400</name>
</gene>
<dbReference type="PANTHER" id="PTHR34182">
    <property type="entry name" value="PROTEIN-EXPORT MEMBRANE PROTEIN SECG"/>
    <property type="match status" value="1"/>
</dbReference>
<keyword evidence="13" id="KW-1185">Reference proteome</keyword>
<dbReference type="NCBIfam" id="TIGR00810">
    <property type="entry name" value="secG"/>
    <property type="match status" value="1"/>
</dbReference>
<evidence type="ECO:0000313" key="13">
    <source>
        <dbReference type="Proteomes" id="UP001056834"/>
    </source>
</evidence>
<evidence type="ECO:0000256" key="2">
    <source>
        <dbReference type="ARBA" id="ARBA00008445"/>
    </source>
</evidence>
<name>A0ABY4SWL3_9ENTR</name>
<keyword evidence="7 11" id="KW-0653">Protein transport</keyword>
<comment type="subcellular location">
    <subcellularLocation>
        <location evidence="1 11">Cell membrane</location>
        <topology evidence="1 11">Multi-pass membrane protein</topology>
    </subcellularLocation>
</comment>
<feature type="transmembrane region" description="Helical" evidence="11">
    <location>
        <begin position="5"/>
        <end position="22"/>
    </location>
</feature>
<protein>
    <recommendedName>
        <fullName evidence="3 11">Protein-export membrane protein SecG</fullName>
    </recommendedName>
</protein>
<reference evidence="12" key="1">
    <citation type="submission" date="2022-05" db="EMBL/GenBank/DDBJ databases">
        <title>Impact of host demography and evolutionary history on endosymbiont molecular evolution: a test in carpenter ants (Genus Camponotus) and their Blochmannia endosymbionts.</title>
        <authorList>
            <person name="Manthey J.D."/>
            <person name="Giron J.C."/>
            <person name="Hruska J.P."/>
        </authorList>
    </citation>
    <scope>NUCLEOTIDE SEQUENCE</scope>
    <source>
        <strain evidence="12">C-006</strain>
    </source>
</reference>
<keyword evidence="10 11" id="KW-0472">Membrane</keyword>
<dbReference type="RefSeq" id="WP_250223317.1">
    <property type="nucleotide sequence ID" value="NZ_CP097762.1"/>
</dbReference>
<evidence type="ECO:0000256" key="1">
    <source>
        <dbReference type="ARBA" id="ARBA00004651"/>
    </source>
</evidence>
<accession>A0ABY4SWL3</accession>
<evidence type="ECO:0000256" key="7">
    <source>
        <dbReference type="ARBA" id="ARBA00022927"/>
    </source>
</evidence>
<keyword evidence="5 11" id="KW-1003">Cell membrane</keyword>
<evidence type="ECO:0000256" key="9">
    <source>
        <dbReference type="ARBA" id="ARBA00023010"/>
    </source>
</evidence>
<keyword evidence="9 11" id="KW-0811">Translocation</keyword>
<evidence type="ECO:0000256" key="10">
    <source>
        <dbReference type="ARBA" id="ARBA00023136"/>
    </source>
</evidence>
<keyword evidence="8 11" id="KW-1133">Transmembrane helix</keyword>
<proteinExistence type="inferred from homology"/>
<keyword evidence="4 11" id="KW-0813">Transport</keyword>
<feature type="transmembrane region" description="Helical" evidence="11">
    <location>
        <begin position="51"/>
        <end position="70"/>
    </location>
</feature>
<evidence type="ECO:0000256" key="8">
    <source>
        <dbReference type="ARBA" id="ARBA00022989"/>
    </source>
</evidence>
<comment type="function">
    <text evidence="11">Involved in protein export. Participates in an early event of protein translocation.</text>
</comment>
<sequence length="94" mass="10442">MYHFLLVLFVIIAVVLILLIILQQNKHNDSGGIFGNRSLGNVLHSSNFGDGITRIIVILAILFFLISLLLGNINSKQNKSVIQTNIRNTTVLNK</sequence>
<evidence type="ECO:0000256" key="11">
    <source>
        <dbReference type="RuleBase" id="RU365087"/>
    </source>
</evidence>
<evidence type="ECO:0000256" key="6">
    <source>
        <dbReference type="ARBA" id="ARBA00022692"/>
    </source>
</evidence>
<comment type="similarity">
    <text evidence="2 11">Belongs to the SecG family.</text>
</comment>
<dbReference type="PRINTS" id="PR01651">
    <property type="entry name" value="SECGEXPORT"/>
</dbReference>
<organism evidence="12 13">
    <name type="scientific">Candidatus Blochmannia ocreatus</name>
    <name type="common">nom. nud.</name>
    <dbReference type="NCBI Taxonomy" id="251538"/>
    <lineage>
        <taxon>Bacteria</taxon>
        <taxon>Pseudomonadati</taxon>
        <taxon>Pseudomonadota</taxon>
        <taxon>Gammaproteobacteria</taxon>
        <taxon>Enterobacterales</taxon>
        <taxon>Enterobacteriaceae</taxon>
        <taxon>ant endosymbionts</taxon>
        <taxon>Candidatus Blochmanniella</taxon>
    </lineage>
</organism>
<dbReference type="Proteomes" id="UP001056834">
    <property type="component" value="Chromosome"/>
</dbReference>
<evidence type="ECO:0000256" key="3">
    <source>
        <dbReference type="ARBA" id="ARBA00017876"/>
    </source>
</evidence>
<dbReference type="Pfam" id="PF03840">
    <property type="entry name" value="SecG"/>
    <property type="match status" value="1"/>
</dbReference>
<evidence type="ECO:0000256" key="5">
    <source>
        <dbReference type="ARBA" id="ARBA00022475"/>
    </source>
</evidence>
<evidence type="ECO:0000313" key="12">
    <source>
        <dbReference type="EMBL" id="URJ25186.1"/>
    </source>
</evidence>